<dbReference type="PRINTS" id="PR02084">
    <property type="entry name" value="GOLM1CASC4"/>
</dbReference>
<keyword evidence="3 10" id="KW-0812">Transmembrane</keyword>
<dbReference type="EMBL" id="JBHFQA010000010">
    <property type="protein sequence ID" value="KAL2092594.1"/>
    <property type="molecule type" value="Genomic_DNA"/>
</dbReference>
<dbReference type="PANTHER" id="PTHR15896:SF8">
    <property type="entry name" value="GOLGI MEMBRANE PROTEIN 1"/>
    <property type="match status" value="1"/>
</dbReference>
<evidence type="ECO:0000256" key="1">
    <source>
        <dbReference type="ARBA" id="ARBA00004606"/>
    </source>
</evidence>
<gene>
    <name evidence="11" type="ORF">ACEWY4_012392</name>
</gene>
<keyword evidence="12" id="KW-1185">Reference proteome</keyword>
<evidence type="ECO:0000256" key="10">
    <source>
        <dbReference type="SAM" id="Phobius"/>
    </source>
</evidence>
<accession>A0ABD1K0D3</accession>
<evidence type="ECO:0000256" key="5">
    <source>
        <dbReference type="ARBA" id="ARBA00022989"/>
    </source>
</evidence>
<proteinExistence type="inferred from homology"/>
<comment type="caution">
    <text evidence="11">The sequence shown here is derived from an EMBL/GenBank/DDBJ whole genome shotgun (WGS) entry which is preliminary data.</text>
</comment>
<evidence type="ECO:0000256" key="4">
    <source>
        <dbReference type="ARBA" id="ARBA00022968"/>
    </source>
</evidence>
<feature type="compositionally biased region" description="Acidic residues" evidence="9">
    <location>
        <begin position="335"/>
        <end position="348"/>
    </location>
</feature>
<evidence type="ECO:0000256" key="2">
    <source>
        <dbReference type="ARBA" id="ARBA00007474"/>
    </source>
</evidence>
<keyword evidence="7 10" id="KW-0472">Membrane</keyword>
<evidence type="ECO:0000256" key="6">
    <source>
        <dbReference type="ARBA" id="ARBA00023054"/>
    </source>
</evidence>
<dbReference type="PANTHER" id="PTHR15896">
    <property type="entry name" value="GOLGI PHOSPHOPROTEIN 2/GP73-RELATED"/>
    <property type="match status" value="1"/>
</dbReference>
<sequence length="357" mass="39310">MGALGNGRRVGRSPPLLIAALTTCILVLGFNYWVSNSRNTELQAQVYQLEARMRRGEVEKEEVSQKWGEAAETMRRQTQQIRELEEQHKRQEATLHINVSSCSKTVQDMKSQLKSLFADLGKIQRELQTCQSSENTLNKKLTYDTAQCNTQMLALKEDCEERVAAAAKDAQRKQEKNVQPNPLVSQKDTTLTVGNLKTTNEDSANQTAERSTEPIQSTARTQPDQSPDLTELKTNDIVIINNGAPSTPKTPAAEVKNNVVGPELGGALSVIGQKDEQPPKATADPEAARAAKLSLTEAEEALMPGEGPVEYTETEQTEMDQTEADNTEKEGGPDNLDDYEENEPEAEDDKQAALALK</sequence>
<dbReference type="GO" id="GO:0016020">
    <property type="term" value="C:membrane"/>
    <property type="evidence" value="ECO:0007669"/>
    <property type="project" value="UniProtKB-SubCell"/>
</dbReference>
<feature type="transmembrane region" description="Helical" evidence="10">
    <location>
        <begin position="16"/>
        <end position="34"/>
    </location>
</feature>
<feature type="region of interest" description="Disordered" evidence="9">
    <location>
        <begin position="296"/>
        <end position="357"/>
    </location>
</feature>
<evidence type="ECO:0008006" key="13">
    <source>
        <dbReference type="Google" id="ProtNLM"/>
    </source>
</evidence>
<evidence type="ECO:0000313" key="11">
    <source>
        <dbReference type="EMBL" id="KAL2092594.1"/>
    </source>
</evidence>
<keyword evidence="6 8" id="KW-0175">Coiled coil</keyword>
<dbReference type="Proteomes" id="UP001591681">
    <property type="component" value="Unassembled WGS sequence"/>
</dbReference>
<comment type="similarity">
    <text evidence="2">Belongs to the GOLM family.</text>
</comment>
<evidence type="ECO:0000313" key="12">
    <source>
        <dbReference type="Proteomes" id="UP001591681"/>
    </source>
</evidence>
<comment type="subcellular location">
    <subcellularLocation>
        <location evidence="1">Membrane</location>
        <topology evidence="1">Single-pass type II membrane protein</topology>
    </subcellularLocation>
</comment>
<keyword evidence="4" id="KW-0735">Signal-anchor</keyword>
<evidence type="ECO:0000256" key="8">
    <source>
        <dbReference type="SAM" id="Coils"/>
    </source>
</evidence>
<evidence type="ECO:0000256" key="9">
    <source>
        <dbReference type="SAM" id="MobiDB-lite"/>
    </source>
</evidence>
<dbReference type="InterPro" id="IPR026139">
    <property type="entry name" value="GOLM1/CASC4"/>
</dbReference>
<evidence type="ECO:0000256" key="3">
    <source>
        <dbReference type="ARBA" id="ARBA00022692"/>
    </source>
</evidence>
<feature type="coiled-coil region" evidence="8">
    <location>
        <begin position="67"/>
        <end position="126"/>
    </location>
</feature>
<feature type="region of interest" description="Disordered" evidence="9">
    <location>
        <begin position="169"/>
        <end position="232"/>
    </location>
</feature>
<evidence type="ECO:0000256" key="7">
    <source>
        <dbReference type="ARBA" id="ARBA00023136"/>
    </source>
</evidence>
<keyword evidence="5 10" id="KW-1133">Transmembrane helix</keyword>
<protein>
    <recommendedName>
        <fullName evidence="13">Golgi membrane protein 1</fullName>
    </recommendedName>
</protein>
<feature type="compositionally biased region" description="Polar residues" evidence="9">
    <location>
        <begin position="177"/>
        <end position="228"/>
    </location>
</feature>
<reference evidence="11 12" key="1">
    <citation type="submission" date="2024-09" db="EMBL/GenBank/DDBJ databases">
        <title>A chromosome-level genome assembly of Gray's grenadier anchovy, Coilia grayii.</title>
        <authorList>
            <person name="Fu Z."/>
        </authorList>
    </citation>
    <scope>NUCLEOTIDE SEQUENCE [LARGE SCALE GENOMIC DNA]</scope>
    <source>
        <strain evidence="11">G4</strain>
        <tissue evidence="11">Muscle</tissue>
    </source>
</reference>
<name>A0ABD1K0D3_9TELE</name>
<dbReference type="AlphaFoldDB" id="A0ABD1K0D3"/>
<feature type="compositionally biased region" description="Acidic residues" evidence="9">
    <location>
        <begin position="312"/>
        <end position="325"/>
    </location>
</feature>
<organism evidence="11 12">
    <name type="scientific">Coilia grayii</name>
    <name type="common">Gray's grenadier anchovy</name>
    <dbReference type="NCBI Taxonomy" id="363190"/>
    <lineage>
        <taxon>Eukaryota</taxon>
        <taxon>Metazoa</taxon>
        <taxon>Chordata</taxon>
        <taxon>Craniata</taxon>
        <taxon>Vertebrata</taxon>
        <taxon>Euteleostomi</taxon>
        <taxon>Actinopterygii</taxon>
        <taxon>Neopterygii</taxon>
        <taxon>Teleostei</taxon>
        <taxon>Clupei</taxon>
        <taxon>Clupeiformes</taxon>
        <taxon>Clupeoidei</taxon>
        <taxon>Engraulidae</taxon>
        <taxon>Coilinae</taxon>
        <taxon>Coilia</taxon>
    </lineage>
</organism>